<keyword evidence="4" id="KW-1185">Reference proteome</keyword>
<dbReference type="SMART" id="SM00398">
    <property type="entry name" value="HMG"/>
    <property type="match status" value="1"/>
</dbReference>
<dbReference type="AlphaFoldDB" id="A0A397TWM1"/>
<evidence type="ECO:0000259" key="2">
    <source>
        <dbReference type="PROSITE" id="PS50118"/>
    </source>
</evidence>
<organism evidence="3 4">
    <name type="scientific">Glomus cerebriforme</name>
    <dbReference type="NCBI Taxonomy" id="658196"/>
    <lineage>
        <taxon>Eukaryota</taxon>
        <taxon>Fungi</taxon>
        <taxon>Fungi incertae sedis</taxon>
        <taxon>Mucoromycota</taxon>
        <taxon>Glomeromycotina</taxon>
        <taxon>Glomeromycetes</taxon>
        <taxon>Glomerales</taxon>
        <taxon>Glomeraceae</taxon>
        <taxon>Glomus</taxon>
    </lineage>
</organism>
<dbReference type="Gene3D" id="1.10.30.10">
    <property type="entry name" value="High mobility group box domain"/>
    <property type="match status" value="1"/>
</dbReference>
<dbReference type="Pfam" id="PF00505">
    <property type="entry name" value="HMG_box"/>
    <property type="match status" value="1"/>
</dbReference>
<dbReference type="EMBL" id="QKYT01000003">
    <property type="protein sequence ID" value="RIA99541.1"/>
    <property type="molecule type" value="Genomic_DNA"/>
</dbReference>
<dbReference type="InterPro" id="IPR009071">
    <property type="entry name" value="HMG_box_dom"/>
</dbReference>
<comment type="caution">
    <text evidence="3">The sequence shown here is derived from an EMBL/GenBank/DDBJ whole genome shotgun (WGS) entry which is preliminary data.</text>
</comment>
<protein>
    <recommendedName>
        <fullName evidence="2">HMG box domain-containing protein</fullName>
    </recommendedName>
</protein>
<evidence type="ECO:0000313" key="4">
    <source>
        <dbReference type="Proteomes" id="UP000265703"/>
    </source>
</evidence>
<evidence type="ECO:0000256" key="1">
    <source>
        <dbReference type="PROSITE-ProRule" id="PRU00267"/>
    </source>
</evidence>
<dbReference type="PROSITE" id="PS50118">
    <property type="entry name" value="HMG_BOX_2"/>
    <property type="match status" value="1"/>
</dbReference>
<dbReference type="InterPro" id="IPR036910">
    <property type="entry name" value="HMG_box_dom_sf"/>
</dbReference>
<dbReference type="Proteomes" id="UP000265703">
    <property type="component" value="Unassembled WGS sequence"/>
</dbReference>
<gene>
    <name evidence="3" type="ORF">C1645_854091</name>
</gene>
<sequence>MIKNMSSQNSENNLSATQVITLPFPPIISAQDLIDRRSPERVTAKCPNAFFVYRKDFVNYLQINNYNFKMRDVSSMAGSSWRAASKEVKDAYKQIARDVERIIMSQRQKKFKEYTNNRNRMNNDAMIRPIYLELPSQFHQNSASYFPQQPPSMPVNTWFSASVANHSDQQHFQQNQETIYDTSSYYDSLPSQFYENNQYFTPMIHSSIVEDNQQQFDQQFDQQFNDYLVSQEFIQHNFTPINSAIDQFNTDSFDENEFILWPTQNNEEKQD</sequence>
<feature type="DNA-binding region" description="HMG box" evidence="1">
    <location>
        <begin position="43"/>
        <end position="115"/>
    </location>
</feature>
<proteinExistence type="predicted"/>
<feature type="domain" description="HMG box" evidence="2">
    <location>
        <begin position="43"/>
        <end position="115"/>
    </location>
</feature>
<name>A0A397TWM1_9GLOM</name>
<dbReference type="OrthoDB" id="6247875at2759"/>
<evidence type="ECO:0000313" key="3">
    <source>
        <dbReference type="EMBL" id="RIA99541.1"/>
    </source>
</evidence>
<dbReference type="GO" id="GO:0003677">
    <property type="term" value="F:DNA binding"/>
    <property type="evidence" value="ECO:0007669"/>
    <property type="project" value="UniProtKB-UniRule"/>
</dbReference>
<dbReference type="SUPFAM" id="SSF47095">
    <property type="entry name" value="HMG-box"/>
    <property type="match status" value="1"/>
</dbReference>
<reference evidence="3 4" key="1">
    <citation type="submission" date="2018-06" db="EMBL/GenBank/DDBJ databases">
        <title>Comparative genomics reveals the genomic features of Rhizophagus irregularis, R. cerebriforme, R. diaphanum and Gigaspora rosea, and their symbiotic lifestyle signature.</title>
        <authorList>
            <person name="Morin E."/>
            <person name="San Clemente H."/>
            <person name="Chen E.C.H."/>
            <person name="De La Providencia I."/>
            <person name="Hainaut M."/>
            <person name="Kuo A."/>
            <person name="Kohler A."/>
            <person name="Murat C."/>
            <person name="Tang N."/>
            <person name="Roy S."/>
            <person name="Loubradou J."/>
            <person name="Henrissat B."/>
            <person name="Grigoriev I.V."/>
            <person name="Corradi N."/>
            <person name="Roux C."/>
            <person name="Martin F.M."/>
        </authorList>
    </citation>
    <scope>NUCLEOTIDE SEQUENCE [LARGE SCALE GENOMIC DNA]</scope>
    <source>
        <strain evidence="3 4">DAOM 227022</strain>
    </source>
</reference>
<keyword evidence="1" id="KW-0238">DNA-binding</keyword>
<accession>A0A397TWM1</accession>
<dbReference type="GO" id="GO:0005634">
    <property type="term" value="C:nucleus"/>
    <property type="evidence" value="ECO:0007669"/>
    <property type="project" value="UniProtKB-UniRule"/>
</dbReference>
<keyword evidence="1" id="KW-0539">Nucleus</keyword>